<evidence type="ECO:0000259" key="1">
    <source>
        <dbReference type="Pfam" id="PF05171"/>
    </source>
</evidence>
<dbReference type="InterPro" id="IPR053733">
    <property type="entry name" value="Heme_Transport_Util_sf"/>
</dbReference>
<dbReference type="Proteomes" id="UP000249169">
    <property type="component" value="Unassembled WGS sequence"/>
</dbReference>
<dbReference type="OrthoDB" id="316630at2"/>
<dbReference type="GO" id="GO:0006826">
    <property type="term" value="P:iron ion transport"/>
    <property type="evidence" value="ECO:0007669"/>
    <property type="project" value="InterPro"/>
</dbReference>
<evidence type="ECO:0000313" key="3">
    <source>
        <dbReference type="Proteomes" id="UP000249169"/>
    </source>
</evidence>
<accession>A0A328C1N5</accession>
<feature type="domain" description="Haemin-degrading HemS/ChuX" evidence="1">
    <location>
        <begin position="36"/>
        <end position="163"/>
    </location>
</feature>
<dbReference type="SUPFAM" id="SSF144064">
    <property type="entry name" value="Heme iron utilization protein-like"/>
    <property type="match status" value="1"/>
</dbReference>
<dbReference type="CDD" id="cd16830">
    <property type="entry name" value="HemS-like_N"/>
    <property type="match status" value="1"/>
</dbReference>
<dbReference type="EMBL" id="QHKO01000011">
    <property type="protein sequence ID" value="RAL20333.1"/>
    <property type="molecule type" value="Genomic_DNA"/>
</dbReference>
<reference evidence="2 3" key="1">
    <citation type="submission" date="2018-05" db="EMBL/GenBank/DDBJ databases">
        <title>Lujinxingia marina gen. nov. sp. nov., a new facultative anaerobic member of the class Deltaproteobacteria, and proposal of Lujinxingaceae fam. nov.</title>
        <authorList>
            <person name="Li C.-M."/>
        </authorList>
    </citation>
    <scope>NUCLEOTIDE SEQUENCE [LARGE SCALE GENOMIC DNA]</scope>
    <source>
        <strain evidence="2 3">B210</strain>
    </source>
</reference>
<dbReference type="RefSeq" id="WP_111731149.1">
    <property type="nucleotide sequence ID" value="NZ_QHKO01000011.1"/>
</dbReference>
<dbReference type="Gene3D" id="3.40.1570.10">
    <property type="entry name" value="HemS/ChuS/ChuX like domains"/>
    <property type="match status" value="2"/>
</dbReference>
<keyword evidence="3" id="KW-1185">Reference proteome</keyword>
<feature type="domain" description="Haemin-degrading HemS/ChuX" evidence="1">
    <location>
        <begin position="215"/>
        <end position="347"/>
    </location>
</feature>
<evidence type="ECO:0000313" key="2">
    <source>
        <dbReference type="EMBL" id="RAL20333.1"/>
    </source>
</evidence>
<protein>
    <submittedName>
        <fullName evidence="2">Hemin-degrading factor</fullName>
    </submittedName>
</protein>
<dbReference type="AlphaFoldDB" id="A0A328C1N5"/>
<organism evidence="2 3">
    <name type="scientific">Lujinxingia litoralis</name>
    <dbReference type="NCBI Taxonomy" id="2211119"/>
    <lineage>
        <taxon>Bacteria</taxon>
        <taxon>Deltaproteobacteria</taxon>
        <taxon>Bradymonadales</taxon>
        <taxon>Lujinxingiaceae</taxon>
        <taxon>Lujinxingia</taxon>
    </lineage>
</organism>
<sequence length="347" mass="38870">MLSTHTHDPSPLLNQLHALKEAEPKIRARRAAERLGVSEGELLASQIGQGVQRLEGDFKEMIRAFEAFGEVMALTRNESAVHEVHGRYEDISFDGMTGLVLHPLIDLRLFMWSWHHGFAVETPFRGGVRKSLQFFDIDGTAVHKVFRTEHTDEAAWEGFVEQYRSEDQSPLMETQARKAKAPETPDAEIDVAGFQARWQALEDTHEFFGMLSEFGVTRTQAMRLAPKGYARQVDPGAVVTMLEAARDQELAIMCFVGSKGCIQIFSGQVHRLVRTGEWFNVLDPTFNLHLKDGDIAQAWVVTKPTVDGDVTALEVFDDQGEVIALFFGARKPGVPEIDAWRTLAHAL</sequence>
<comment type="caution">
    <text evidence="2">The sequence shown here is derived from an EMBL/GenBank/DDBJ whole genome shotgun (WGS) entry which is preliminary data.</text>
</comment>
<dbReference type="CDD" id="cd16831">
    <property type="entry name" value="HemS-like_C"/>
    <property type="match status" value="1"/>
</dbReference>
<name>A0A328C1N5_9DELT</name>
<dbReference type="Pfam" id="PF05171">
    <property type="entry name" value="HemS"/>
    <property type="match status" value="2"/>
</dbReference>
<dbReference type="InterPro" id="IPR007845">
    <property type="entry name" value="HemS/ChuX_dom"/>
</dbReference>
<proteinExistence type="predicted"/>
<gene>
    <name evidence="2" type="ORF">DL240_17275</name>
</gene>